<keyword evidence="5 10" id="KW-0479">Metal-binding</keyword>
<feature type="binding site" evidence="10">
    <location>
        <position position="181"/>
    </location>
    <ligand>
        <name>thiamine diphosphate</name>
        <dbReference type="ChEBI" id="CHEBI:58937"/>
    </ligand>
</feature>
<evidence type="ECO:0000256" key="2">
    <source>
        <dbReference type="ARBA" id="ARBA00011081"/>
    </source>
</evidence>
<evidence type="ECO:0000259" key="11">
    <source>
        <dbReference type="SMART" id="SM00861"/>
    </source>
</evidence>
<evidence type="ECO:0000313" key="13">
    <source>
        <dbReference type="Proteomes" id="UP000250192"/>
    </source>
</evidence>
<dbReference type="PROSITE" id="PS00801">
    <property type="entry name" value="TRANSKETOLASE_1"/>
    <property type="match status" value="1"/>
</dbReference>
<keyword evidence="6 10" id="KW-0460">Magnesium</keyword>
<dbReference type="GO" id="GO:0000287">
    <property type="term" value="F:magnesium ion binding"/>
    <property type="evidence" value="ECO:0007669"/>
    <property type="project" value="UniProtKB-UniRule"/>
</dbReference>
<dbReference type="InterPro" id="IPR020826">
    <property type="entry name" value="Transketolase_BS"/>
</dbReference>
<dbReference type="SMART" id="SM00861">
    <property type="entry name" value="Transket_pyr"/>
    <property type="match status" value="1"/>
</dbReference>
<dbReference type="InterPro" id="IPR033248">
    <property type="entry name" value="Transketolase_C"/>
</dbReference>
<dbReference type="Proteomes" id="UP000250192">
    <property type="component" value="Unassembled WGS sequence"/>
</dbReference>
<dbReference type="GO" id="GO:0005829">
    <property type="term" value="C:cytosol"/>
    <property type="evidence" value="ECO:0007669"/>
    <property type="project" value="TreeGrafter"/>
</dbReference>
<dbReference type="PANTHER" id="PTHR43322">
    <property type="entry name" value="1-D-DEOXYXYLULOSE 5-PHOSPHATE SYNTHASE-RELATED"/>
    <property type="match status" value="1"/>
</dbReference>
<dbReference type="GO" id="GO:0008661">
    <property type="term" value="F:1-deoxy-D-xylulose-5-phosphate synthase activity"/>
    <property type="evidence" value="ECO:0007669"/>
    <property type="project" value="UniProtKB-UniRule"/>
</dbReference>
<keyword evidence="8 10" id="KW-0786">Thiamine pyrophosphate</keyword>
<dbReference type="CDD" id="cd07033">
    <property type="entry name" value="TPP_PYR_DXS_TK_like"/>
    <property type="match status" value="1"/>
</dbReference>
<dbReference type="InterPro" id="IPR049557">
    <property type="entry name" value="Transketolase_CS"/>
</dbReference>
<feature type="domain" description="Transketolase-like pyrimidine-binding" evidence="11">
    <location>
        <begin position="322"/>
        <end position="486"/>
    </location>
</feature>
<comment type="function">
    <text evidence="10">Catalyzes the acyloin condensation reaction between C atoms 2 and 3 of pyruvate and glyceraldehyde 3-phosphate to yield 1-deoxy-D-xylulose-5-phosphate (DXP).</text>
</comment>
<dbReference type="EMBL" id="UAPR01000007">
    <property type="protein sequence ID" value="SPT56116.1"/>
    <property type="molecule type" value="Genomic_DNA"/>
</dbReference>
<dbReference type="HAMAP" id="MF_00315">
    <property type="entry name" value="DXP_synth"/>
    <property type="match status" value="1"/>
</dbReference>
<dbReference type="SUPFAM" id="SSF52518">
    <property type="entry name" value="Thiamin diphosphate-binding fold (THDP-binding)"/>
    <property type="match status" value="2"/>
</dbReference>
<comment type="pathway">
    <text evidence="1 10">Metabolic intermediate biosynthesis; 1-deoxy-D-xylulose 5-phosphate biosynthesis; 1-deoxy-D-xylulose 5-phosphate from D-glyceraldehyde 3-phosphate and pyruvate: step 1/1.</text>
</comment>
<dbReference type="GO" id="GO:0030976">
    <property type="term" value="F:thiamine pyrophosphate binding"/>
    <property type="evidence" value="ECO:0007669"/>
    <property type="project" value="UniProtKB-UniRule"/>
</dbReference>
<dbReference type="EC" id="2.2.1.7" evidence="10"/>
<feature type="binding site" evidence="10">
    <location>
        <position position="292"/>
    </location>
    <ligand>
        <name>thiamine diphosphate</name>
        <dbReference type="ChEBI" id="CHEBI:58937"/>
    </ligand>
</feature>
<feature type="binding site" evidence="10">
    <location>
        <begin position="152"/>
        <end position="153"/>
    </location>
    <ligand>
        <name>thiamine diphosphate</name>
        <dbReference type="ChEBI" id="CHEBI:58937"/>
    </ligand>
</feature>
<comment type="subunit">
    <text evidence="3 10">Homodimer.</text>
</comment>
<dbReference type="PANTHER" id="PTHR43322:SF5">
    <property type="entry name" value="1-DEOXY-D-XYLULOSE-5-PHOSPHATE SYNTHASE, CHLOROPLASTIC"/>
    <property type="match status" value="1"/>
</dbReference>
<feature type="binding site" evidence="10">
    <location>
        <position position="181"/>
    </location>
    <ligand>
        <name>Mg(2+)</name>
        <dbReference type="ChEBI" id="CHEBI:18420"/>
    </ligand>
</feature>
<evidence type="ECO:0000256" key="6">
    <source>
        <dbReference type="ARBA" id="ARBA00022842"/>
    </source>
</evidence>
<dbReference type="Pfam" id="PF02779">
    <property type="entry name" value="Transket_pyr"/>
    <property type="match status" value="1"/>
</dbReference>
<dbReference type="CDD" id="cd02007">
    <property type="entry name" value="TPP_DXS"/>
    <property type="match status" value="1"/>
</dbReference>
<sequence>MSGTRESRDLLSRCTTPRELRRLEREQLEELAAEIRGFLIDNVSRTGGHLGPNLGVVELTIGLHRVFRSPQDTIIFDTGHQAYVHKLLTGRQDFSSLRCQGGLSGYPSRAESEHDVVESSHASASIAWVDGISREKHRQGDRTWTVGVIGDGALTGGLAWEALNNISTSKKRRIMIVVNDNGRSYAPTIGGLAAHLDALRTSARYEKALAWGKQHLLSHGTPGRAAYDALHGLKSGIKDALMPQVMFEDLGLKYIGPVNGHDIAAVETALRRGRSLDGPVLVHMITEKGRGYTPAEEDIADRFHAVGPIHPETGLPVATERFGWTGVFADEICAQAAKRNDIVGITAAMMSPVGLGPMHEAYPGRVIDVGIAEAEAITSAAGMAFRGAHPVVALYATFLNRGFDQLLMDVALHRAGVTVVLDRAGVTGTDGASHNGVWDIAMCSLIPTLRLAAPRDEETLRCRLREALDVDDAPTVIRYRKGSLPEPMPALRTERGVDILVDEAAPDSSARVLIVGTGACAPDAIEAARRLAGDGVSVTVADPQWLIPISPDLASLAREYDCVVTVEDGIVQGGFGWSLRDAVADAGVPVRCLGVPQGFPEHGDRGEMIARFGFDADGIERAVREQLECISAR</sequence>
<dbReference type="PROSITE" id="PS00802">
    <property type="entry name" value="TRANSKETOLASE_2"/>
    <property type="match status" value="1"/>
</dbReference>
<evidence type="ECO:0000256" key="3">
    <source>
        <dbReference type="ARBA" id="ARBA00011738"/>
    </source>
</evidence>
<dbReference type="SUPFAM" id="SSF52922">
    <property type="entry name" value="TK C-terminal domain-like"/>
    <property type="match status" value="1"/>
</dbReference>
<accession>A0A2X0U4U3</accession>
<dbReference type="AlphaFoldDB" id="A0A2X0U4U3"/>
<comment type="cofactor">
    <cofactor evidence="10">
        <name>thiamine diphosphate</name>
        <dbReference type="ChEBI" id="CHEBI:58937"/>
    </cofactor>
    <text evidence="10">Binds 1 thiamine pyrophosphate per subunit.</text>
</comment>
<protein>
    <recommendedName>
        <fullName evidence="10">1-deoxy-D-xylulose-5-phosphate synthase</fullName>
        <ecNumber evidence="10">2.2.1.7</ecNumber>
    </recommendedName>
    <alternativeName>
        <fullName evidence="10">1-deoxyxylulose-5-phosphate synthase</fullName>
        <shortName evidence="10">DXP synthase</shortName>
        <shortName evidence="10">DXPS</shortName>
    </alternativeName>
</protein>
<name>A0A2X0U4U3_9ACTO</name>
<comment type="catalytic activity">
    <reaction evidence="10">
        <text>D-glyceraldehyde 3-phosphate + pyruvate + H(+) = 1-deoxy-D-xylulose 5-phosphate + CO2</text>
        <dbReference type="Rhea" id="RHEA:12605"/>
        <dbReference type="ChEBI" id="CHEBI:15361"/>
        <dbReference type="ChEBI" id="CHEBI:15378"/>
        <dbReference type="ChEBI" id="CHEBI:16526"/>
        <dbReference type="ChEBI" id="CHEBI:57792"/>
        <dbReference type="ChEBI" id="CHEBI:59776"/>
        <dbReference type="EC" id="2.2.1.7"/>
    </reaction>
</comment>
<comment type="cofactor">
    <cofactor evidence="10">
        <name>Mg(2+)</name>
        <dbReference type="ChEBI" id="CHEBI:18420"/>
    </cofactor>
    <text evidence="10">Binds 1 Mg(2+) ion per subunit.</text>
</comment>
<feature type="binding site" evidence="10">
    <location>
        <position position="80"/>
    </location>
    <ligand>
        <name>thiamine diphosphate</name>
        <dbReference type="ChEBI" id="CHEBI:58937"/>
    </ligand>
</feature>
<evidence type="ECO:0000256" key="8">
    <source>
        <dbReference type="ARBA" id="ARBA00023052"/>
    </source>
</evidence>
<dbReference type="RefSeq" id="WP_111824124.1">
    <property type="nucleotide sequence ID" value="NZ_CBDERX010000043.1"/>
</dbReference>
<comment type="similarity">
    <text evidence="2 10">Belongs to the transketolase family. DXPS subfamily.</text>
</comment>
<evidence type="ECO:0000256" key="7">
    <source>
        <dbReference type="ARBA" id="ARBA00022977"/>
    </source>
</evidence>
<dbReference type="InterPro" id="IPR009014">
    <property type="entry name" value="Transketo_C/PFOR_II"/>
</dbReference>
<feature type="binding site" evidence="10">
    <location>
        <position position="151"/>
    </location>
    <ligand>
        <name>Mg(2+)</name>
        <dbReference type="ChEBI" id="CHEBI:18420"/>
    </ligand>
</feature>
<keyword evidence="13" id="KW-1185">Reference proteome</keyword>
<dbReference type="GO" id="GO:0016114">
    <property type="term" value="P:terpenoid biosynthetic process"/>
    <property type="evidence" value="ECO:0007669"/>
    <property type="project" value="UniProtKB-UniRule"/>
</dbReference>
<dbReference type="GeneID" id="93759078"/>
<evidence type="ECO:0000256" key="10">
    <source>
        <dbReference type="HAMAP-Rule" id="MF_00315"/>
    </source>
</evidence>
<evidence type="ECO:0000256" key="5">
    <source>
        <dbReference type="ARBA" id="ARBA00022723"/>
    </source>
</evidence>
<dbReference type="STRING" id="1660.APY09_08455"/>
<evidence type="ECO:0000256" key="1">
    <source>
        <dbReference type="ARBA" id="ARBA00004980"/>
    </source>
</evidence>
<dbReference type="Gene3D" id="3.40.50.970">
    <property type="match status" value="2"/>
</dbReference>
<organism evidence="12 13">
    <name type="scientific">Schaalia odontolytica</name>
    <dbReference type="NCBI Taxonomy" id="1660"/>
    <lineage>
        <taxon>Bacteria</taxon>
        <taxon>Bacillati</taxon>
        <taxon>Actinomycetota</taxon>
        <taxon>Actinomycetes</taxon>
        <taxon>Actinomycetales</taxon>
        <taxon>Actinomycetaceae</taxon>
        <taxon>Schaalia</taxon>
    </lineage>
</organism>
<evidence type="ECO:0000313" key="12">
    <source>
        <dbReference type="EMBL" id="SPT56116.1"/>
    </source>
</evidence>
<dbReference type="GO" id="GO:0009228">
    <property type="term" value="P:thiamine biosynthetic process"/>
    <property type="evidence" value="ECO:0007669"/>
    <property type="project" value="UniProtKB-UniRule"/>
</dbReference>
<keyword evidence="7 10" id="KW-0784">Thiamine biosynthesis</keyword>
<dbReference type="OrthoDB" id="9803371at2"/>
<dbReference type="InterPro" id="IPR005475">
    <property type="entry name" value="Transketolase-like_Pyr-bd"/>
</dbReference>
<evidence type="ECO:0000256" key="9">
    <source>
        <dbReference type="ARBA" id="ARBA00023229"/>
    </source>
</evidence>
<reference evidence="12 13" key="1">
    <citation type="submission" date="2018-06" db="EMBL/GenBank/DDBJ databases">
        <authorList>
            <consortium name="Pathogen Informatics"/>
            <person name="Doyle S."/>
        </authorList>
    </citation>
    <scope>NUCLEOTIDE SEQUENCE [LARGE SCALE GENOMIC DNA]</scope>
    <source>
        <strain evidence="12 13">NCTC9935</strain>
    </source>
</reference>
<evidence type="ECO:0000256" key="4">
    <source>
        <dbReference type="ARBA" id="ARBA00022679"/>
    </source>
</evidence>
<feature type="binding site" evidence="10">
    <location>
        <position position="373"/>
    </location>
    <ligand>
        <name>thiamine diphosphate</name>
        <dbReference type="ChEBI" id="CHEBI:58937"/>
    </ligand>
</feature>
<proteinExistence type="inferred from homology"/>
<gene>
    <name evidence="10 12" type="primary">dxs</name>
    <name evidence="12" type="ORF">NCTC9935_01636</name>
</gene>
<dbReference type="UniPathway" id="UPA00064">
    <property type="reaction ID" value="UER00091"/>
</dbReference>
<feature type="binding site" evidence="10">
    <location>
        <begin position="120"/>
        <end position="122"/>
    </location>
    <ligand>
        <name>thiamine diphosphate</name>
        <dbReference type="ChEBI" id="CHEBI:58937"/>
    </ligand>
</feature>
<dbReference type="InterPro" id="IPR005477">
    <property type="entry name" value="Dxylulose-5-P_synthase"/>
</dbReference>
<dbReference type="InterPro" id="IPR029061">
    <property type="entry name" value="THDP-binding"/>
</dbReference>
<keyword evidence="4 10" id="KW-0808">Transferase</keyword>
<dbReference type="NCBIfam" id="NF003933">
    <property type="entry name" value="PRK05444.2-2"/>
    <property type="match status" value="1"/>
</dbReference>
<dbReference type="Pfam" id="PF02780">
    <property type="entry name" value="Transketolase_C"/>
    <property type="match status" value="1"/>
</dbReference>
<dbReference type="Pfam" id="PF13292">
    <property type="entry name" value="DXP_synthase_N"/>
    <property type="match status" value="1"/>
</dbReference>
<keyword evidence="9 10" id="KW-0414">Isoprene biosynthesis</keyword>
<dbReference type="Gene3D" id="3.40.50.920">
    <property type="match status" value="1"/>
</dbReference>
<dbReference type="GO" id="GO:0019288">
    <property type="term" value="P:isopentenyl diphosphate biosynthetic process, methylerythritol 4-phosphate pathway"/>
    <property type="evidence" value="ECO:0007669"/>
    <property type="project" value="TreeGrafter"/>
</dbReference>
<dbReference type="NCBIfam" id="TIGR00204">
    <property type="entry name" value="dxs"/>
    <property type="match status" value="1"/>
</dbReference>